<dbReference type="EMBL" id="SNVJ01000003">
    <property type="protein sequence ID" value="MXP62524.1"/>
    <property type="molecule type" value="Genomic_DNA"/>
</dbReference>
<keyword evidence="5 8" id="KW-0812">Transmembrane</keyword>
<evidence type="ECO:0000256" key="4">
    <source>
        <dbReference type="ARBA" id="ARBA00022519"/>
    </source>
</evidence>
<dbReference type="PANTHER" id="PTHR43357:SF4">
    <property type="entry name" value="INNER MEMBRANE ABC TRANSPORTER PERMEASE PROTEIN YDCV"/>
    <property type="match status" value="1"/>
</dbReference>
<evidence type="ECO:0000256" key="3">
    <source>
        <dbReference type="ARBA" id="ARBA00022475"/>
    </source>
</evidence>
<feature type="transmembrane region" description="Helical" evidence="8">
    <location>
        <begin position="228"/>
        <end position="253"/>
    </location>
</feature>
<feature type="transmembrane region" description="Helical" evidence="8">
    <location>
        <begin position="62"/>
        <end position="85"/>
    </location>
</feature>
<evidence type="ECO:0000313" key="11">
    <source>
        <dbReference type="Proteomes" id="UP000460715"/>
    </source>
</evidence>
<protein>
    <submittedName>
        <fullName evidence="10">ABC transporter permease</fullName>
    </submittedName>
</protein>
<name>A0A845B8V4_9PROT</name>
<dbReference type="PROSITE" id="PS50928">
    <property type="entry name" value="ABC_TM1"/>
    <property type="match status" value="1"/>
</dbReference>
<dbReference type="InterPro" id="IPR000515">
    <property type="entry name" value="MetI-like"/>
</dbReference>
<feature type="domain" description="ABC transmembrane type-1" evidence="9">
    <location>
        <begin position="62"/>
        <end position="250"/>
    </location>
</feature>
<keyword evidence="4" id="KW-0997">Cell inner membrane</keyword>
<evidence type="ECO:0000256" key="7">
    <source>
        <dbReference type="ARBA" id="ARBA00023136"/>
    </source>
</evidence>
<dbReference type="PANTHER" id="PTHR43357">
    <property type="entry name" value="INNER MEMBRANE ABC TRANSPORTER PERMEASE PROTEIN YDCV"/>
    <property type="match status" value="1"/>
</dbReference>
<dbReference type="OrthoDB" id="7268769at2"/>
<evidence type="ECO:0000256" key="8">
    <source>
        <dbReference type="RuleBase" id="RU363032"/>
    </source>
</evidence>
<evidence type="ECO:0000259" key="9">
    <source>
        <dbReference type="PROSITE" id="PS50928"/>
    </source>
</evidence>
<dbReference type="Proteomes" id="UP000460715">
    <property type="component" value="Unassembled WGS sequence"/>
</dbReference>
<keyword evidence="2 8" id="KW-0813">Transport</keyword>
<feature type="transmembrane region" description="Helical" evidence="8">
    <location>
        <begin position="97"/>
        <end position="121"/>
    </location>
</feature>
<organism evidence="10 11">
    <name type="scientific">Teichococcus coralli</name>
    <dbReference type="NCBI Taxonomy" id="2545983"/>
    <lineage>
        <taxon>Bacteria</taxon>
        <taxon>Pseudomonadati</taxon>
        <taxon>Pseudomonadota</taxon>
        <taxon>Alphaproteobacteria</taxon>
        <taxon>Acetobacterales</taxon>
        <taxon>Roseomonadaceae</taxon>
        <taxon>Roseomonas</taxon>
    </lineage>
</organism>
<dbReference type="CDD" id="cd06261">
    <property type="entry name" value="TM_PBP2"/>
    <property type="match status" value="1"/>
</dbReference>
<keyword evidence="6 8" id="KW-1133">Transmembrane helix</keyword>
<dbReference type="Pfam" id="PF00528">
    <property type="entry name" value="BPD_transp_1"/>
    <property type="match status" value="1"/>
</dbReference>
<dbReference type="InterPro" id="IPR035906">
    <property type="entry name" value="MetI-like_sf"/>
</dbReference>
<dbReference type="SUPFAM" id="SSF161098">
    <property type="entry name" value="MetI-like"/>
    <property type="match status" value="1"/>
</dbReference>
<proteinExistence type="inferred from homology"/>
<sequence>MRPARILLWAFGLLALLFLVAPVLAVLPLSFSAGSFLSYPLPGLSLRWYADFWTSSFWLPALWNSLRIGTGAALLAGTLGTLAAFGLWRARFPGRMLVLAVAMAPMVVPAIVVAVALLLAFGPLGLSNSFTGLVLAHATLGAPFVVVTVLAALEQFDPVQLRAAAACGASPVRAFRRICLPQILPGVAAGALFAFATSLDEVTVTLFLAGPAQRTLPRQMFSGLNDQLSLTIMAAAMVMVLLSVLLLLAVTLLRRRGEASSR</sequence>
<dbReference type="GO" id="GO:0005886">
    <property type="term" value="C:plasma membrane"/>
    <property type="evidence" value="ECO:0007669"/>
    <property type="project" value="UniProtKB-SubCell"/>
</dbReference>
<comment type="subcellular location">
    <subcellularLocation>
        <location evidence="1">Cell inner membrane</location>
        <topology evidence="1">Multi-pass membrane protein</topology>
    </subcellularLocation>
    <subcellularLocation>
        <location evidence="8">Cell membrane</location>
        <topology evidence="8">Multi-pass membrane protein</topology>
    </subcellularLocation>
</comment>
<evidence type="ECO:0000256" key="1">
    <source>
        <dbReference type="ARBA" id="ARBA00004429"/>
    </source>
</evidence>
<evidence type="ECO:0000256" key="2">
    <source>
        <dbReference type="ARBA" id="ARBA00022448"/>
    </source>
</evidence>
<accession>A0A845B8V4</accession>
<dbReference type="Gene3D" id="1.10.3720.10">
    <property type="entry name" value="MetI-like"/>
    <property type="match status" value="1"/>
</dbReference>
<feature type="transmembrane region" description="Helical" evidence="8">
    <location>
        <begin position="133"/>
        <end position="153"/>
    </location>
</feature>
<comment type="similarity">
    <text evidence="8">Belongs to the binding-protein-dependent transport system permease family.</text>
</comment>
<keyword evidence="3" id="KW-1003">Cell membrane</keyword>
<dbReference type="RefSeq" id="WP_160935658.1">
    <property type="nucleotide sequence ID" value="NZ_SNVJ01000003.1"/>
</dbReference>
<reference evidence="10 11" key="1">
    <citation type="submission" date="2019-03" db="EMBL/GenBank/DDBJ databases">
        <title>Roseomonas sp. a novel Roseomonas species isolated from Sea whip Gorgonian.</title>
        <authorList>
            <person name="Li F."/>
            <person name="Pan X."/>
            <person name="Huang S."/>
            <person name="Li Z."/>
            <person name="Meng B."/>
        </authorList>
    </citation>
    <scope>NUCLEOTIDE SEQUENCE [LARGE SCALE GENOMIC DNA]</scope>
    <source>
        <strain evidence="10 11">M0104</strain>
    </source>
</reference>
<keyword evidence="7 8" id="KW-0472">Membrane</keyword>
<keyword evidence="11" id="KW-1185">Reference proteome</keyword>
<feature type="transmembrane region" description="Helical" evidence="8">
    <location>
        <begin position="183"/>
        <end position="208"/>
    </location>
</feature>
<comment type="caution">
    <text evidence="10">The sequence shown here is derived from an EMBL/GenBank/DDBJ whole genome shotgun (WGS) entry which is preliminary data.</text>
</comment>
<evidence type="ECO:0000313" key="10">
    <source>
        <dbReference type="EMBL" id="MXP62524.1"/>
    </source>
</evidence>
<gene>
    <name evidence="10" type="ORF">E0493_04045</name>
</gene>
<dbReference type="AlphaFoldDB" id="A0A845B8V4"/>
<evidence type="ECO:0000256" key="6">
    <source>
        <dbReference type="ARBA" id="ARBA00022989"/>
    </source>
</evidence>
<dbReference type="GO" id="GO:0055085">
    <property type="term" value="P:transmembrane transport"/>
    <property type="evidence" value="ECO:0007669"/>
    <property type="project" value="InterPro"/>
</dbReference>
<evidence type="ECO:0000256" key="5">
    <source>
        <dbReference type="ARBA" id="ARBA00022692"/>
    </source>
</evidence>